<dbReference type="EMBL" id="SDMP01000003">
    <property type="protein sequence ID" value="RYR69983.1"/>
    <property type="molecule type" value="Genomic_DNA"/>
</dbReference>
<keyword evidence="1" id="KW-0677">Repeat</keyword>
<dbReference type="PANTHER" id="PTHR45958">
    <property type="entry name" value="RING-TYPE E3 UBIQUITIN TRANSFERASE"/>
    <property type="match status" value="1"/>
</dbReference>
<dbReference type="SUPFAM" id="SSF48371">
    <property type="entry name" value="ARM repeat"/>
    <property type="match status" value="2"/>
</dbReference>
<dbReference type="SMR" id="A0A445E3G5"/>
<evidence type="ECO:0000256" key="1">
    <source>
        <dbReference type="ARBA" id="ARBA00022737"/>
    </source>
</evidence>
<dbReference type="PANTHER" id="PTHR45958:SF12">
    <property type="entry name" value="OS01G0948500 PROTEIN"/>
    <property type="match status" value="1"/>
</dbReference>
<evidence type="ECO:0008006" key="5">
    <source>
        <dbReference type="Google" id="ProtNLM"/>
    </source>
</evidence>
<comment type="caution">
    <text evidence="3">The sequence shown here is derived from an EMBL/GenBank/DDBJ whole genome shotgun (WGS) entry which is preliminary data.</text>
</comment>
<proteinExistence type="predicted"/>
<organism evidence="3 4">
    <name type="scientific">Arachis hypogaea</name>
    <name type="common">Peanut</name>
    <dbReference type="NCBI Taxonomy" id="3818"/>
    <lineage>
        <taxon>Eukaryota</taxon>
        <taxon>Viridiplantae</taxon>
        <taxon>Streptophyta</taxon>
        <taxon>Embryophyta</taxon>
        <taxon>Tracheophyta</taxon>
        <taxon>Spermatophyta</taxon>
        <taxon>Magnoliopsida</taxon>
        <taxon>eudicotyledons</taxon>
        <taxon>Gunneridae</taxon>
        <taxon>Pentapetalae</taxon>
        <taxon>rosids</taxon>
        <taxon>fabids</taxon>
        <taxon>Fabales</taxon>
        <taxon>Fabaceae</taxon>
        <taxon>Papilionoideae</taxon>
        <taxon>50 kb inversion clade</taxon>
        <taxon>dalbergioids sensu lato</taxon>
        <taxon>Dalbergieae</taxon>
        <taxon>Pterocarpus clade</taxon>
        <taxon>Arachis</taxon>
    </lineage>
</organism>
<dbReference type="Gramene" id="arahy.Tifrunner.gnm2.ann2.Ah03g059200.1">
    <property type="protein sequence ID" value="arahy.Tifrunner.gnm2.ann2.Ah03g059200.1-CDS"/>
    <property type="gene ID" value="arahy.Tifrunner.gnm2.ann2.Ah03g059200"/>
</dbReference>
<evidence type="ECO:0000313" key="4">
    <source>
        <dbReference type="Proteomes" id="UP000289738"/>
    </source>
</evidence>
<dbReference type="STRING" id="3818.A0A445E3G5"/>
<dbReference type="SMART" id="SM00185">
    <property type="entry name" value="ARM"/>
    <property type="match status" value="7"/>
</dbReference>
<keyword evidence="4" id="KW-1185">Reference proteome</keyword>
<evidence type="ECO:0000313" key="3">
    <source>
        <dbReference type="EMBL" id="RYR69984.1"/>
    </source>
</evidence>
<dbReference type="Gene3D" id="1.25.10.10">
    <property type="entry name" value="Leucine-rich Repeat Variant"/>
    <property type="match status" value="3"/>
</dbReference>
<dbReference type="OrthoDB" id="1683831at2759"/>
<dbReference type="InterPro" id="IPR016024">
    <property type="entry name" value="ARM-type_fold"/>
</dbReference>
<protein>
    <recommendedName>
        <fullName evidence="5">U-box domain-containing protein</fullName>
    </recommendedName>
</protein>
<dbReference type="PROSITE" id="PS50176">
    <property type="entry name" value="ARM_REPEAT"/>
    <property type="match status" value="1"/>
</dbReference>
<feature type="repeat" description="ARM" evidence="2">
    <location>
        <begin position="375"/>
        <end position="417"/>
    </location>
</feature>
<dbReference type="EMBL" id="SDMP01000003">
    <property type="protein sequence ID" value="RYR69984.1"/>
    <property type="molecule type" value="Genomic_DNA"/>
</dbReference>
<name>A0A445E3G5_ARAHY</name>
<dbReference type="InterPro" id="IPR052608">
    <property type="entry name" value="U-box_domain_protein"/>
</dbReference>
<dbReference type="InterPro" id="IPR000225">
    <property type="entry name" value="Armadillo"/>
</dbReference>
<accession>A0A445E3G5</accession>
<evidence type="ECO:0000256" key="2">
    <source>
        <dbReference type="PROSITE-ProRule" id="PRU00259"/>
    </source>
</evidence>
<reference evidence="3 4" key="1">
    <citation type="submission" date="2019-01" db="EMBL/GenBank/DDBJ databases">
        <title>Sequencing of cultivated peanut Arachis hypogaea provides insights into genome evolution and oil improvement.</title>
        <authorList>
            <person name="Chen X."/>
        </authorList>
    </citation>
    <scope>NUCLEOTIDE SEQUENCE [LARGE SCALE GENOMIC DNA]</scope>
    <source>
        <strain evidence="4">cv. Fuhuasheng</strain>
        <strain evidence="3">GDAAS-fuhuasheng2018</strain>
        <tissue evidence="3">Leaves</tissue>
    </source>
</reference>
<dbReference type="Proteomes" id="UP000289738">
    <property type="component" value="Chromosome A03"/>
</dbReference>
<dbReference type="InterPro" id="IPR011989">
    <property type="entry name" value="ARM-like"/>
</dbReference>
<sequence length="829" mass="91035">MNMIMEKRSFSEFMSELVALVDEVASFAMNPEVEIDAFTEFAMLVEKLAPIFSDLSDKITVIENKPSIRKSLESIETSLSRAKALKKSSSLKDPSKHIEDTTHDIGRSLGLLLLELSTDFREKVGTLQKQFMNARFGGNMSLSSSPVSLEFANDVYGGGEIEEEIVNVTIEDVVLQLKNGNDEEFAVALWRLKEFIRDEKLESCLVNEEAVVAVLLNRLRSCKADNRLNIIQLLRNMASGNDDTKEKMAETEFLSAVVKSLTRDAEERREAVGLLLELSDLPAVRRQIGRIQGCIVMLVSILNGSDPIASQGAAKLLDMLSSNTQNALHMAEAGYFKPLVQYLKKGSDMNKILMATALSRLVLTDHSKLSLGEDGAIEPLVNMFHTGKLESKLSALNALQNLSSVTENVQLLIRSGIAGSLLQLLFSVTSVLMTLREPASAILARIAQSESIIVNQDVAQQMLSLLNLSSPIIQGHLLEALSSIAAHPRASKVRRKMKEKGALQLILPFLKETNTTTRSKALNLLYTLSKDLTDELSEHLDEAHLIHIVNIVSSSSSDSEKAAALGILSNLPVSDKKVTDILKKANLLSILISNMASSTGSNSPVTRTLAEIVACVIVRFTNPSDKKLQLYSAEQGVIPLLVKLLSSGSSIAKFRAATALAQLSQNSLSLRRSRKSKWFCVNPSVEAYCEVHDGYCYVNSTFCLVKAGAVPALIKILEDKEWEAVEAALIALSTLLQDEICEGGINWIAKNSGVQAIIKILEAGDVKVQEKALWMLDRIFRIEEHRVKYGESAQVFLIDLAQTCDSRLKSTVAKVLAELELLQVQSSYF</sequence>
<dbReference type="AlphaFoldDB" id="A0A445E3G5"/>
<gene>
    <name evidence="3" type="ORF">Ahy_A03g016514</name>
</gene>